<dbReference type="InterPro" id="IPR035069">
    <property type="entry name" value="TTHA1013/TTHA0281-like"/>
</dbReference>
<organism evidence="2 3">
    <name type="scientific">Candidatus Blautia gallistercoris</name>
    <dbReference type="NCBI Taxonomy" id="2838490"/>
    <lineage>
        <taxon>Bacteria</taxon>
        <taxon>Bacillati</taxon>
        <taxon>Bacillota</taxon>
        <taxon>Clostridia</taxon>
        <taxon>Lachnospirales</taxon>
        <taxon>Lachnospiraceae</taxon>
        <taxon>Blautia</taxon>
    </lineage>
</organism>
<dbReference type="Proteomes" id="UP000886817">
    <property type="component" value="Unassembled WGS sequence"/>
</dbReference>
<evidence type="ECO:0000313" key="2">
    <source>
        <dbReference type="EMBL" id="HIX58894.1"/>
    </source>
</evidence>
<dbReference type="EMBL" id="DXEX01000095">
    <property type="protein sequence ID" value="HIX58894.1"/>
    <property type="molecule type" value="Genomic_DNA"/>
</dbReference>
<proteinExistence type="predicted"/>
<comment type="caution">
    <text evidence="2">The sequence shown here is derived from an EMBL/GenBank/DDBJ whole genome shotgun (WGS) entry which is preliminary data.</text>
</comment>
<dbReference type="Pfam" id="PF15919">
    <property type="entry name" value="HicB_lk_antitox"/>
    <property type="match status" value="1"/>
</dbReference>
<dbReference type="InterPro" id="IPR031807">
    <property type="entry name" value="HicB-like"/>
</dbReference>
<feature type="domain" description="HicB-like antitoxin of toxin-antitoxin system" evidence="1">
    <location>
        <begin position="5"/>
        <end position="64"/>
    </location>
</feature>
<dbReference type="AlphaFoldDB" id="A0A9D1WH63"/>
<protein>
    <submittedName>
        <fullName evidence="2">Type II toxin-antitoxin system HicB family antitoxin</fullName>
    </submittedName>
</protein>
<evidence type="ECO:0000313" key="3">
    <source>
        <dbReference type="Proteomes" id="UP000886817"/>
    </source>
</evidence>
<dbReference type="Gene3D" id="3.30.160.250">
    <property type="match status" value="1"/>
</dbReference>
<evidence type="ECO:0000259" key="1">
    <source>
        <dbReference type="Pfam" id="PF15919"/>
    </source>
</evidence>
<reference evidence="2" key="1">
    <citation type="journal article" date="2021" name="PeerJ">
        <title>Extensive microbial diversity within the chicken gut microbiome revealed by metagenomics and culture.</title>
        <authorList>
            <person name="Gilroy R."/>
            <person name="Ravi A."/>
            <person name="Getino M."/>
            <person name="Pursley I."/>
            <person name="Horton D.L."/>
            <person name="Alikhan N.F."/>
            <person name="Baker D."/>
            <person name="Gharbi K."/>
            <person name="Hall N."/>
            <person name="Watson M."/>
            <person name="Adriaenssens E.M."/>
            <person name="Foster-Nyarko E."/>
            <person name="Jarju S."/>
            <person name="Secka A."/>
            <person name="Antonio M."/>
            <person name="Oren A."/>
            <person name="Chaudhuri R.R."/>
            <person name="La Ragione R."/>
            <person name="Hildebrand F."/>
            <person name="Pallen M.J."/>
        </authorList>
    </citation>
    <scope>NUCLEOTIDE SEQUENCE</scope>
    <source>
        <strain evidence="2">ChiSjej1B19-8411</strain>
    </source>
</reference>
<accession>A0A9D1WH63</accession>
<gene>
    <name evidence="2" type="ORF">IAA45_04155</name>
</gene>
<sequence length="92" mass="10454">MKFIYPAVFRQTTDGTYEGFFPDLECCYARGESLEDAIEDANAAACSWIEVELEDENGQLPPVSDWNDIPLQEGDILRNISVTIRFTDGWDE</sequence>
<dbReference type="SUPFAM" id="SSF143100">
    <property type="entry name" value="TTHA1013/TTHA0281-like"/>
    <property type="match status" value="1"/>
</dbReference>
<reference evidence="2" key="2">
    <citation type="submission" date="2021-04" db="EMBL/GenBank/DDBJ databases">
        <authorList>
            <person name="Gilroy R."/>
        </authorList>
    </citation>
    <scope>NUCLEOTIDE SEQUENCE</scope>
    <source>
        <strain evidence="2">ChiSjej1B19-8411</strain>
    </source>
</reference>
<name>A0A9D1WH63_9FIRM</name>